<gene>
    <name evidence="2" type="ORF">Vse01_40270</name>
</gene>
<feature type="signal peptide" evidence="1">
    <location>
        <begin position="1"/>
        <end position="42"/>
    </location>
</feature>
<evidence type="ECO:0000256" key="1">
    <source>
        <dbReference type="SAM" id="SignalP"/>
    </source>
</evidence>
<organism evidence="2 3">
    <name type="scientific">Micromonospora sediminimaris</name>
    <dbReference type="NCBI Taxonomy" id="547162"/>
    <lineage>
        <taxon>Bacteria</taxon>
        <taxon>Bacillati</taxon>
        <taxon>Actinomycetota</taxon>
        <taxon>Actinomycetes</taxon>
        <taxon>Micromonosporales</taxon>
        <taxon>Micromonosporaceae</taxon>
        <taxon>Micromonospora</taxon>
    </lineage>
</organism>
<reference evidence="2" key="1">
    <citation type="submission" date="2021-01" db="EMBL/GenBank/DDBJ databases">
        <title>Whole genome shotgun sequence of Verrucosispora sediminis NBRC 107745.</title>
        <authorList>
            <person name="Komaki H."/>
            <person name="Tamura T."/>
        </authorList>
    </citation>
    <scope>NUCLEOTIDE SEQUENCE</scope>
    <source>
        <strain evidence="2">NBRC 107745</strain>
    </source>
</reference>
<dbReference type="EMBL" id="BOPD01000025">
    <property type="protein sequence ID" value="GIJ34879.1"/>
    <property type="molecule type" value="Genomic_DNA"/>
</dbReference>
<evidence type="ECO:0000313" key="3">
    <source>
        <dbReference type="Proteomes" id="UP000607311"/>
    </source>
</evidence>
<name>A0A9W5XLD9_9ACTN</name>
<dbReference type="RefSeq" id="WP_139233245.1">
    <property type="nucleotide sequence ID" value="NZ_BOPD01000025.1"/>
</dbReference>
<keyword evidence="1" id="KW-0732">Signal</keyword>
<keyword evidence="3" id="KW-1185">Reference proteome</keyword>
<comment type="caution">
    <text evidence="2">The sequence shown here is derived from an EMBL/GenBank/DDBJ whole genome shotgun (WGS) entry which is preliminary data.</text>
</comment>
<dbReference type="Proteomes" id="UP000607311">
    <property type="component" value="Unassembled WGS sequence"/>
</dbReference>
<protein>
    <submittedName>
        <fullName evidence="2">Uncharacterized protein</fullName>
    </submittedName>
</protein>
<feature type="chain" id="PRO_5040788504" evidence="1">
    <location>
        <begin position="43"/>
        <end position="121"/>
    </location>
</feature>
<proteinExistence type="predicted"/>
<sequence length="121" mass="12545">MRASNNGTGSRVGTAKRVAVTLTLALTSTLGVVAVTASPAQALPTNCNGTPGTATYGVMCRGGTGFYRAWTECKHVSTGNKKHAYGNGVGIGGYSKANCGSNYRITKNRGVTKSNYLPPNW</sequence>
<evidence type="ECO:0000313" key="2">
    <source>
        <dbReference type="EMBL" id="GIJ34879.1"/>
    </source>
</evidence>
<dbReference type="AlphaFoldDB" id="A0A9W5XLD9"/>
<dbReference type="OrthoDB" id="9844467at2"/>
<accession>A0A9W5XLD9</accession>